<evidence type="ECO:0000313" key="1">
    <source>
        <dbReference type="EMBL" id="CDG13155.1"/>
    </source>
</evidence>
<dbReference type="EMBL" id="HG326223">
    <property type="protein sequence ID" value="CDG13155.1"/>
    <property type="molecule type" value="Genomic_DNA"/>
</dbReference>
<gene>
    <name evidence="1" type="ORF">SMDB11_2589</name>
</gene>
<dbReference type="RefSeq" id="WP_071826130.1">
    <property type="nucleotide sequence ID" value="NZ_HG326223.1"/>
</dbReference>
<reference evidence="2" key="2">
    <citation type="submission" date="2013-11" db="EMBL/GenBank/DDBJ databases">
        <title>Genome sequences of clinical and environmental isolates of Serratia marcescens.</title>
        <authorList>
            <person name="Iguchi A."/>
            <person name="Komatsu H."/>
            <person name="Nagaya Y."/>
            <person name="Ogura Y."/>
            <person name="Katsura K."/>
            <person name="Kurokawa K."/>
            <person name="Ooka T."/>
            <person name="Hattori M."/>
            <person name="Gotoh N."/>
            <person name="Thomson N."/>
            <person name="Hayashi T."/>
        </authorList>
    </citation>
    <scope>NUCLEOTIDE SEQUENCE [LARGE SCALE GENOMIC DNA]</scope>
    <source>
        <strain evidence="2">Db11</strain>
    </source>
</reference>
<name>A0ABC9IK45_SERMA</name>
<proteinExistence type="predicted"/>
<sequence>MSYFYSAITGGFYNDLLIDEYGDKWPEDAILVSDDIYDELMKASCSKKIIVANEGGYPIAVDIPSSTKEQLAKENARKISDLMTKANNDISRIQDAIEYDGGTDRERATLILLKQYRVILGRVDVSLDGKLNLPEYPS</sequence>
<reference evidence="1 2" key="1">
    <citation type="submission" date="2013-06" db="EMBL/GenBank/DDBJ databases">
        <authorList>
            <person name="Aslett M."/>
        </authorList>
    </citation>
    <scope>NUCLEOTIDE SEQUENCE [LARGE SCALE GENOMIC DNA]</scope>
    <source>
        <strain evidence="1 2">Db11</strain>
    </source>
</reference>
<organism evidence="1 2">
    <name type="scientific">Serratia marcescens subsp. marcescens Db11</name>
    <dbReference type="NCBI Taxonomy" id="273526"/>
    <lineage>
        <taxon>Bacteria</taxon>
        <taxon>Pseudomonadati</taxon>
        <taxon>Pseudomonadota</taxon>
        <taxon>Gammaproteobacteria</taxon>
        <taxon>Enterobacterales</taxon>
        <taxon>Yersiniaceae</taxon>
        <taxon>Serratia</taxon>
    </lineage>
</organism>
<dbReference type="Pfam" id="PF02413">
    <property type="entry name" value="Caudo_TAP"/>
    <property type="match status" value="1"/>
</dbReference>
<evidence type="ECO:0000313" key="2">
    <source>
        <dbReference type="Proteomes" id="UP000018979"/>
    </source>
</evidence>
<dbReference type="Proteomes" id="UP000018979">
    <property type="component" value="Chromosome I"/>
</dbReference>
<dbReference type="AlphaFoldDB" id="A0ABC9IK45"/>
<dbReference type="InterPro" id="IPR003458">
    <property type="entry name" value="Phage_T4_Gp38_tail_assem"/>
</dbReference>
<reference evidence="1 2" key="3">
    <citation type="journal article" date="2014" name="Genome Biol. Evol.">
        <title>Genome evolution and plasticity of Serratia marcescens, an important multidrug-resistant nosocomial pathogen.</title>
        <authorList>
            <person name="Iguchi A."/>
            <person name="Nagaya Y."/>
            <person name="Pradel E."/>
            <person name="Ooka T."/>
            <person name="Ogura Y."/>
            <person name="Katsura K."/>
            <person name="Kurokawa K."/>
            <person name="Oshima K."/>
            <person name="Hattori M."/>
            <person name="Parkhill J."/>
            <person name="Sebaihia M."/>
            <person name="Coulthurst S.J."/>
            <person name="Gotoh N."/>
            <person name="Thomson N.R."/>
            <person name="Ewbank J.J."/>
            <person name="Hayashi T."/>
        </authorList>
    </citation>
    <scope>NUCLEOTIDE SEQUENCE [LARGE SCALE GENOMIC DNA]</scope>
    <source>
        <strain evidence="1 2">Db11</strain>
    </source>
</reference>
<dbReference type="KEGG" id="smac:SMDB11_2589"/>
<accession>A0ABC9IK45</accession>
<protein>
    <submittedName>
        <fullName evidence="1">Phage tail fibre protein</fullName>
    </submittedName>
</protein>